<gene>
    <name evidence="3" type="ORF">TCE0_041r13758</name>
</gene>
<feature type="compositionally biased region" description="Basic and acidic residues" evidence="2">
    <location>
        <begin position="547"/>
        <end position="560"/>
    </location>
</feature>
<feature type="coiled-coil region" evidence="1">
    <location>
        <begin position="94"/>
        <end position="128"/>
    </location>
</feature>
<dbReference type="EMBL" id="DF933837">
    <property type="protein sequence ID" value="GAM40987.1"/>
    <property type="molecule type" value="Genomic_DNA"/>
</dbReference>
<keyword evidence="1" id="KW-0175">Coiled coil</keyword>
<feature type="compositionally biased region" description="Basic and acidic residues" evidence="2">
    <location>
        <begin position="11"/>
        <end position="33"/>
    </location>
</feature>
<feature type="region of interest" description="Disordered" evidence="2">
    <location>
        <begin position="452"/>
        <end position="560"/>
    </location>
</feature>
<accession>A0A6V8HGK7</accession>
<feature type="region of interest" description="Disordered" evidence="2">
    <location>
        <begin position="1"/>
        <end position="92"/>
    </location>
</feature>
<name>A0A6V8HGK7_TALPI</name>
<comment type="caution">
    <text evidence="3">The sequence shown here is derived from an EMBL/GenBank/DDBJ whole genome shotgun (WGS) entry which is preliminary data.</text>
</comment>
<feature type="compositionally biased region" description="Polar residues" evidence="2">
    <location>
        <begin position="506"/>
        <end position="517"/>
    </location>
</feature>
<feature type="compositionally biased region" description="Basic and acidic residues" evidence="2">
    <location>
        <begin position="453"/>
        <end position="464"/>
    </location>
</feature>
<proteinExistence type="predicted"/>
<keyword evidence="4" id="KW-1185">Reference proteome</keyword>
<dbReference type="AlphaFoldDB" id="A0A6V8HGK7"/>
<protein>
    <submittedName>
        <fullName evidence="3">Uncharacterized protein</fullName>
    </submittedName>
</protein>
<sequence length="560" mass="63305">MASRFPSVTKPEVHPPPAKDSRASLSRQRETRSSAKKRNADQITEEGEDVTRCGSPDSNYQETSADVEESSPVQMKGPKKVRKSPSANSQAAWKKNLQDRLKASEVQRKTLGNQIKKLETSLKNVTKESVLNARRGAKGVWDQSKVETEWKILKRDIKSWVKKHGTTRKILTFSDDAKKDILSACVSDCYREVFSEDNFGIIQELPKGAQLLLEGFLYAHAVQYLIARPFLFVDSVLQEHSMPSKAILGFGNYETMLEDFAESLAKCESFPDQAQRWTASMLQSLKRLIVPDPSDDIASQREADKKAMDSFRIYELGISQLANEFINQKKAVKHLLDDPALRKDRDVRRDELKMIYRKFRELAYHMWCRPSTINYYYGMDLFDPEFMELDPTAAQARQDRGMDMMKGSKVLVHLCPRIRGEIINPVNKERKAVDFLRQKVWTIDCQTYAQWKDSQKESTSEGHRSQTTSESVTHNDDLDVTENTSIDDRIASEAPIQGSKKDADDTTASPLDANSDTVPDFPGAQEPDQSASDAGQAHSAGSPDTSDAMKQDDLDAMEER</sequence>
<organism evidence="3 4">
    <name type="scientific">Talaromyces pinophilus</name>
    <name type="common">Penicillium pinophilum</name>
    <dbReference type="NCBI Taxonomy" id="128442"/>
    <lineage>
        <taxon>Eukaryota</taxon>
        <taxon>Fungi</taxon>
        <taxon>Dikarya</taxon>
        <taxon>Ascomycota</taxon>
        <taxon>Pezizomycotina</taxon>
        <taxon>Eurotiomycetes</taxon>
        <taxon>Eurotiomycetidae</taxon>
        <taxon>Eurotiales</taxon>
        <taxon>Trichocomaceae</taxon>
        <taxon>Talaromyces</taxon>
        <taxon>Talaromyces sect. Talaromyces</taxon>
    </lineage>
</organism>
<evidence type="ECO:0000256" key="2">
    <source>
        <dbReference type="SAM" id="MobiDB-lite"/>
    </source>
</evidence>
<reference evidence="4" key="1">
    <citation type="journal article" date="2015" name="Genome Announc.">
        <title>Draft genome sequence of Talaromyces cellulolyticus strain Y-94, a source of lignocellulosic biomass-degrading enzymes.</title>
        <authorList>
            <person name="Fujii T."/>
            <person name="Koike H."/>
            <person name="Sawayama S."/>
            <person name="Yano S."/>
            <person name="Inoue H."/>
        </authorList>
    </citation>
    <scope>NUCLEOTIDE SEQUENCE [LARGE SCALE GENOMIC DNA]</scope>
    <source>
        <strain evidence="4">Y-94</strain>
    </source>
</reference>
<dbReference type="Proteomes" id="UP000053095">
    <property type="component" value="Unassembled WGS sequence"/>
</dbReference>
<evidence type="ECO:0000256" key="1">
    <source>
        <dbReference type="SAM" id="Coils"/>
    </source>
</evidence>
<evidence type="ECO:0000313" key="4">
    <source>
        <dbReference type="Proteomes" id="UP000053095"/>
    </source>
</evidence>
<evidence type="ECO:0000313" key="3">
    <source>
        <dbReference type="EMBL" id="GAM40987.1"/>
    </source>
</evidence>